<feature type="transmembrane region" description="Helical" evidence="1">
    <location>
        <begin position="26"/>
        <end position="46"/>
    </location>
</feature>
<name>A0A1H1X8F6_BRESA</name>
<dbReference type="STRING" id="629680.SAMN04489751_3630"/>
<keyword evidence="1" id="KW-0812">Transmembrane</keyword>
<organism evidence="2 3">
    <name type="scientific">Brevibacterium sandarakinum</name>
    <dbReference type="NCBI Taxonomy" id="629680"/>
    <lineage>
        <taxon>Bacteria</taxon>
        <taxon>Bacillati</taxon>
        <taxon>Actinomycetota</taxon>
        <taxon>Actinomycetes</taxon>
        <taxon>Micrococcales</taxon>
        <taxon>Brevibacteriaceae</taxon>
        <taxon>Brevibacterium</taxon>
    </lineage>
</organism>
<keyword evidence="3" id="KW-1185">Reference proteome</keyword>
<protein>
    <submittedName>
        <fullName evidence="2">ABC-2 type transport system permease protein</fullName>
    </submittedName>
</protein>
<dbReference type="EMBL" id="LT629739">
    <property type="protein sequence ID" value="SDT05597.1"/>
    <property type="molecule type" value="Genomic_DNA"/>
</dbReference>
<evidence type="ECO:0000313" key="2">
    <source>
        <dbReference type="EMBL" id="SDT05597.1"/>
    </source>
</evidence>
<reference evidence="2" key="1">
    <citation type="submission" date="2016-10" db="EMBL/GenBank/DDBJ databases">
        <authorList>
            <person name="Varghese N."/>
            <person name="Submissions S."/>
        </authorList>
    </citation>
    <scope>NUCLEOTIDE SEQUENCE [LARGE SCALE GENOMIC DNA]</scope>
    <source>
        <strain evidence="2">DSM 22082</strain>
    </source>
</reference>
<accession>A0A1H1X8F6</accession>
<evidence type="ECO:0000313" key="3">
    <source>
        <dbReference type="Proteomes" id="UP000199700"/>
    </source>
</evidence>
<gene>
    <name evidence="2" type="ORF">SAMN04489751_3630</name>
</gene>
<feature type="transmembrane region" description="Helical" evidence="1">
    <location>
        <begin position="58"/>
        <end position="77"/>
    </location>
</feature>
<dbReference type="AlphaFoldDB" id="A0A1H1X8F6"/>
<sequence length="102" mass="10830">MTTHFFTDTGVLTARSLRHVLRSPDTIITTAIQPIGFMLLFVYVLGGAIDTGPGSGPYVSYLLPGILVITIAAGIAYKPSPHIYAPLARRHGNACTTGSSRD</sequence>
<dbReference type="Proteomes" id="UP000199700">
    <property type="component" value="Chromosome"/>
</dbReference>
<proteinExistence type="predicted"/>
<keyword evidence="1" id="KW-1133">Transmembrane helix</keyword>
<evidence type="ECO:0000256" key="1">
    <source>
        <dbReference type="SAM" id="Phobius"/>
    </source>
</evidence>
<keyword evidence="1" id="KW-0472">Membrane</keyword>